<dbReference type="GO" id="GO:0051010">
    <property type="term" value="F:microtubule plus-end binding"/>
    <property type="evidence" value="ECO:0007669"/>
    <property type="project" value="InterPro"/>
</dbReference>
<keyword evidence="7" id="KW-1185">Reference proteome</keyword>
<dbReference type="InterPro" id="IPR048491">
    <property type="entry name" value="XMAP215_CLASP_TOG"/>
</dbReference>
<feature type="region of interest" description="Disordered" evidence="4">
    <location>
        <begin position="493"/>
        <end position="577"/>
    </location>
</feature>
<dbReference type="VEuPathDB" id="TrichDB:TVAGG3_0869950"/>
<feature type="compositionally biased region" description="Basic residues" evidence="4">
    <location>
        <begin position="535"/>
        <end position="544"/>
    </location>
</feature>
<comment type="subcellular location">
    <subcellularLocation>
        <location evidence="1">Cytoplasm</location>
        <location evidence="1">Cytoskeleton</location>
    </subcellularLocation>
</comment>
<gene>
    <name evidence="6" type="ORF">TVAG_255580</name>
</gene>
<reference evidence="6" key="2">
    <citation type="journal article" date="2007" name="Science">
        <title>Draft genome sequence of the sexually transmitted pathogen Trichomonas vaginalis.</title>
        <authorList>
            <person name="Carlton J.M."/>
            <person name="Hirt R.P."/>
            <person name="Silva J.C."/>
            <person name="Delcher A.L."/>
            <person name="Schatz M."/>
            <person name="Zhao Q."/>
            <person name="Wortman J.R."/>
            <person name="Bidwell S.L."/>
            <person name="Alsmark U.C.M."/>
            <person name="Besteiro S."/>
            <person name="Sicheritz-Ponten T."/>
            <person name="Noel C.J."/>
            <person name="Dacks J.B."/>
            <person name="Foster P.G."/>
            <person name="Simillion C."/>
            <person name="Van de Peer Y."/>
            <person name="Miranda-Saavedra D."/>
            <person name="Barton G.J."/>
            <person name="Westrop G.D."/>
            <person name="Mueller S."/>
            <person name="Dessi D."/>
            <person name="Fiori P.L."/>
            <person name="Ren Q."/>
            <person name="Paulsen I."/>
            <person name="Zhang H."/>
            <person name="Bastida-Corcuera F.D."/>
            <person name="Simoes-Barbosa A."/>
            <person name="Brown M.T."/>
            <person name="Hayes R.D."/>
            <person name="Mukherjee M."/>
            <person name="Okumura C.Y."/>
            <person name="Schneider R."/>
            <person name="Smith A.J."/>
            <person name="Vanacova S."/>
            <person name="Villalvazo M."/>
            <person name="Haas B.J."/>
            <person name="Pertea M."/>
            <person name="Feldblyum T.V."/>
            <person name="Utterback T.R."/>
            <person name="Shu C.L."/>
            <person name="Osoegawa K."/>
            <person name="de Jong P.J."/>
            <person name="Hrdy I."/>
            <person name="Horvathova L."/>
            <person name="Zubacova Z."/>
            <person name="Dolezal P."/>
            <person name="Malik S.B."/>
            <person name="Logsdon J.M. Jr."/>
            <person name="Henze K."/>
            <person name="Gupta A."/>
            <person name="Wang C.C."/>
            <person name="Dunne R.L."/>
            <person name="Upcroft J.A."/>
            <person name="Upcroft P."/>
            <person name="White O."/>
            <person name="Salzberg S.L."/>
            <person name="Tang P."/>
            <person name="Chiu C.-H."/>
            <person name="Lee Y.-S."/>
            <person name="Embley T.M."/>
            <person name="Coombs G.H."/>
            <person name="Mottram J.C."/>
            <person name="Tachezy J."/>
            <person name="Fraser-Liggett C.M."/>
            <person name="Johnson P.J."/>
        </authorList>
    </citation>
    <scope>NUCLEOTIDE SEQUENCE [LARGE SCALE GENOMIC DNA]</scope>
    <source>
        <strain evidence="6">G3</strain>
    </source>
</reference>
<feature type="compositionally biased region" description="Polar residues" evidence="4">
    <location>
        <begin position="499"/>
        <end position="528"/>
    </location>
</feature>
<evidence type="ECO:0000259" key="5">
    <source>
        <dbReference type="SMART" id="SM01349"/>
    </source>
</evidence>
<dbReference type="GO" id="GO:0030951">
    <property type="term" value="P:establishment or maintenance of microtubule cytoskeleton polarity"/>
    <property type="evidence" value="ECO:0000318"/>
    <property type="project" value="GO_Central"/>
</dbReference>
<proteinExistence type="predicted"/>
<dbReference type="RefSeq" id="XP_001326589.1">
    <property type="nucleotide sequence ID" value="XM_001326554.1"/>
</dbReference>
<dbReference type="GO" id="GO:0007052">
    <property type="term" value="P:mitotic spindle organization"/>
    <property type="evidence" value="ECO:0000318"/>
    <property type="project" value="GO_Central"/>
</dbReference>
<evidence type="ECO:0000256" key="3">
    <source>
        <dbReference type="ARBA" id="ARBA00023212"/>
    </source>
</evidence>
<dbReference type="InterPro" id="IPR016024">
    <property type="entry name" value="ARM-type_fold"/>
</dbReference>
<dbReference type="GO" id="GO:0046785">
    <property type="term" value="P:microtubule polymerization"/>
    <property type="evidence" value="ECO:0000318"/>
    <property type="project" value="GO_Central"/>
</dbReference>
<dbReference type="InterPro" id="IPR034085">
    <property type="entry name" value="TOG"/>
</dbReference>
<evidence type="ECO:0000313" key="7">
    <source>
        <dbReference type="Proteomes" id="UP000001542"/>
    </source>
</evidence>
<dbReference type="GO" id="GO:0051298">
    <property type="term" value="P:centrosome duplication"/>
    <property type="evidence" value="ECO:0000318"/>
    <property type="project" value="GO_Central"/>
</dbReference>
<dbReference type="SMART" id="SM01349">
    <property type="entry name" value="TOG"/>
    <property type="match status" value="2"/>
</dbReference>
<keyword evidence="3" id="KW-0206">Cytoskeleton</keyword>
<dbReference type="Proteomes" id="UP000001542">
    <property type="component" value="Unassembled WGS sequence"/>
</dbReference>
<keyword evidence="2" id="KW-0963">Cytoplasm</keyword>
<feature type="compositionally biased region" description="Basic and acidic residues" evidence="4">
    <location>
        <begin position="558"/>
        <end position="575"/>
    </location>
</feature>
<dbReference type="GO" id="GO:0000922">
    <property type="term" value="C:spindle pole"/>
    <property type="evidence" value="ECO:0000318"/>
    <property type="project" value="GO_Central"/>
</dbReference>
<accession>A2DYV5</accession>
<dbReference type="VEuPathDB" id="TrichDB:TVAG_255580"/>
<feature type="domain" description="TOG" evidence="5">
    <location>
        <begin position="259"/>
        <end position="478"/>
    </location>
</feature>
<evidence type="ECO:0000256" key="2">
    <source>
        <dbReference type="ARBA" id="ARBA00022490"/>
    </source>
</evidence>
<dbReference type="GO" id="GO:0005813">
    <property type="term" value="C:centrosome"/>
    <property type="evidence" value="ECO:0000318"/>
    <property type="project" value="GO_Central"/>
</dbReference>
<dbReference type="Pfam" id="PF21041">
    <property type="entry name" value="XMAP215_CLASP_TOG"/>
    <property type="match status" value="2"/>
</dbReference>
<name>A2DYV5_TRIV3</name>
<feature type="region of interest" description="Disordered" evidence="4">
    <location>
        <begin position="176"/>
        <end position="245"/>
    </location>
</feature>
<dbReference type="GO" id="GO:0000776">
    <property type="term" value="C:kinetochore"/>
    <property type="evidence" value="ECO:0000318"/>
    <property type="project" value="GO_Central"/>
</dbReference>
<feature type="domain" description="TOG" evidence="5">
    <location>
        <begin position="1"/>
        <end position="198"/>
    </location>
</feature>
<organism evidence="6 7">
    <name type="scientific">Trichomonas vaginalis (strain ATCC PRA-98 / G3)</name>
    <dbReference type="NCBI Taxonomy" id="412133"/>
    <lineage>
        <taxon>Eukaryota</taxon>
        <taxon>Metamonada</taxon>
        <taxon>Parabasalia</taxon>
        <taxon>Trichomonadida</taxon>
        <taxon>Trichomonadidae</taxon>
        <taxon>Trichomonas</taxon>
    </lineage>
</organism>
<evidence type="ECO:0000256" key="4">
    <source>
        <dbReference type="SAM" id="MobiDB-lite"/>
    </source>
</evidence>
<dbReference type="Gene3D" id="1.25.10.10">
    <property type="entry name" value="Leucine-rich Repeat Variant"/>
    <property type="match status" value="3"/>
</dbReference>
<dbReference type="KEGG" id="tva:4772364"/>
<dbReference type="EMBL" id="DS113271">
    <property type="protein sequence ID" value="EAY14366.1"/>
    <property type="molecule type" value="Genomic_DNA"/>
</dbReference>
<dbReference type="GO" id="GO:0061863">
    <property type="term" value="F:microtubule plus end polymerase"/>
    <property type="evidence" value="ECO:0000318"/>
    <property type="project" value="GO_Central"/>
</dbReference>
<dbReference type="InterPro" id="IPR011989">
    <property type="entry name" value="ARM-like"/>
</dbReference>
<protein>
    <recommendedName>
        <fullName evidence="5">TOG domain-containing protein</fullName>
    </recommendedName>
</protein>
<dbReference type="PANTHER" id="PTHR12609">
    <property type="entry name" value="MICROTUBULE ASSOCIATED PROTEIN XMAP215"/>
    <property type="match status" value="1"/>
</dbReference>
<dbReference type="SUPFAM" id="SSF48371">
    <property type="entry name" value="ARM repeat"/>
    <property type="match status" value="1"/>
</dbReference>
<dbReference type="InterPro" id="IPR045110">
    <property type="entry name" value="XMAP215"/>
</dbReference>
<dbReference type="GO" id="GO:0008017">
    <property type="term" value="F:microtubule binding"/>
    <property type="evidence" value="ECO:0000318"/>
    <property type="project" value="GO_Central"/>
</dbReference>
<dbReference type="InParanoid" id="A2DYV5"/>
<evidence type="ECO:0000313" key="6">
    <source>
        <dbReference type="EMBL" id="EAY14366.1"/>
    </source>
</evidence>
<sequence>MAEKSSDWKIRMEKYVNILASLQDENSPDLYNIEQNVIQYVSDVNPNSQLVGLQICEQLLNMQRQLNYQQLTKALLDKSFTGRPQNAQKATEIIKICYNNSSEPVMQTLLEELSSKSPKIVSAVMSIFSDLAPILPESSRQQVMSAIFPLLQNRLPNTRKEANDLHTKLGMPYAAQPQPVQQQQTRENLPPASVQPPRPQLTTIAKSTPKTRELPQEAPQPTPTPVIPSSSTPKSLQEPRKSLRKKSAIFGSAAGSWNSFVSEENKKNLMSHKPMDVTAGLDGLMKQFNDDQTAGNACAYGLFSSFVSRTFAPKVMNQLTSSILTYLKTDPSSISEDTYTAGVNFFIDKITEKRMEKDIFEIGDIILANISANSFFQQLYPSMGAKNPALLTRTSNYITHVLRTYGQNTGLDSNEIAEQVKPLTGNPDPNVRKAANEVVATLAQVYGQSILDGFSMLKKAQMDDIMKMISTNPLPNPAPLAVEAPQQVQISVPPKISNIPPQNQAPSSLTPSQQAPMSHRQSISNSSAKGEPVKLPKRNSLKPKPKQDFQLDFTPVEEDYRPPPKSQPPERKPIEEGNFPQKLIDNLSQSRTSNDAKKAIEELDNQCGKLLSTKGERSLKYKDVSEVLKVLGPWLSDQNVNILFSICKLMERVILLLGRNIKSAPVSLLSLLFNTLNFPNQRLKGAAMDMLNKLSEVDDRFVNEIFATAFRDLTDEGKSTALTFIMTVNFTPDVQSLAQLVADLITDQFEPENAEPFIEKFLENGGKEELKDLAKKMVPAKRSLIMRAIHEEDSVSIFVDQDSTRSIRKSSNFDRILAIKILNGENSAETAIELQWRSIFNLRLIHQSPDTFKVESAAVIAQIKKGTPDFSSYLDLILIWTLINRKLQIDFVSQLYDIMESESISLDNNSLSIALPLALSLSQDFIQRTQKLSQENSYFVENLKLICENSTNIDILVELFTFLKTLALSPEDKQFFEQQSQRISQEFDDERLKNVISTMTIKSNVMIEMSDELRERMEGSTLLVYEWIHQLSSPDNAQSVSAFKAISKQLEVDASVFNNHLDALVLAIIAKVHVFFAAEPPPVRLYKYIAFCIFSLLEKTDLPSVIRPSVVKQLMLEVITRLCNGVEDQMSNQSLNFIILKLMDTCTSLSFKALIDALMQCIDGMFPERWVKIALKCFDACVQHITQDDNQQKSGNEDEISVCVIESENVFKKTGYKTLKETELGQRIIQTLKKFIGSVKEQYPSVLERPDVVKALGQRSVILSI</sequence>
<dbReference type="AlphaFoldDB" id="A2DYV5"/>
<reference evidence="6" key="1">
    <citation type="submission" date="2006-10" db="EMBL/GenBank/DDBJ databases">
        <authorList>
            <person name="Amadeo P."/>
            <person name="Zhao Q."/>
            <person name="Wortman J."/>
            <person name="Fraser-Liggett C."/>
            <person name="Carlton J."/>
        </authorList>
    </citation>
    <scope>NUCLEOTIDE SEQUENCE</scope>
    <source>
        <strain evidence="6">G3</strain>
    </source>
</reference>
<evidence type="ECO:0000256" key="1">
    <source>
        <dbReference type="ARBA" id="ARBA00004245"/>
    </source>
</evidence>